<name>A0A8B6HFR1_MYTGA</name>
<dbReference type="InterPro" id="IPR043502">
    <property type="entry name" value="DNA/RNA_pol_sf"/>
</dbReference>
<keyword evidence="3" id="KW-1185">Reference proteome</keyword>
<dbReference type="PROSITE" id="PS50878">
    <property type="entry name" value="RT_POL"/>
    <property type="match status" value="1"/>
</dbReference>
<dbReference type="InterPro" id="IPR000477">
    <property type="entry name" value="RT_dom"/>
</dbReference>
<organism evidence="2 3">
    <name type="scientific">Mytilus galloprovincialis</name>
    <name type="common">Mediterranean mussel</name>
    <dbReference type="NCBI Taxonomy" id="29158"/>
    <lineage>
        <taxon>Eukaryota</taxon>
        <taxon>Metazoa</taxon>
        <taxon>Spiralia</taxon>
        <taxon>Lophotrochozoa</taxon>
        <taxon>Mollusca</taxon>
        <taxon>Bivalvia</taxon>
        <taxon>Autobranchia</taxon>
        <taxon>Pteriomorphia</taxon>
        <taxon>Mytilida</taxon>
        <taxon>Mytiloidea</taxon>
        <taxon>Mytilidae</taxon>
        <taxon>Mytilinae</taxon>
        <taxon>Mytilus</taxon>
    </lineage>
</organism>
<evidence type="ECO:0000313" key="2">
    <source>
        <dbReference type="EMBL" id="VDI78572.1"/>
    </source>
</evidence>
<dbReference type="Gene3D" id="3.60.10.10">
    <property type="entry name" value="Endonuclease/exonuclease/phosphatase"/>
    <property type="match status" value="1"/>
</dbReference>
<dbReference type="OrthoDB" id="6087543at2759"/>
<proteinExistence type="predicted"/>
<evidence type="ECO:0000259" key="1">
    <source>
        <dbReference type="PROSITE" id="PS50878"/>
    </source>
</evidence>
<protein>
    <recommendedName>
        <fullName evidence="1">Reverse transcriptase domain-containing protein</fullName>
    </recommendedName>
</protein>
<dbReference type="PANTHER" id="PTHR19446">
    <property type="entry name" value="REVERSE TRANSCRIPTASES"/>
    <property type="match status" value="1"/>
</dbReference>
<reference evidence="2" key="1">
    <citation type="submission" date="2018-11" db="EMBL/GenBank/DDBJ databases">
        <authorList>
            <person name="Alioto T."/>
            <person name="Alioto T."/>
        </authorList>
    </citation>
    <scope>NUCLEOTIDE SEQUENCE</scope>
</reference>
<dbReference type="AlphaFoldDB" id="A0A8B6HFR1"/>
<dbReference type="SUPFAM" id="SSF56672">
    <property type="entry name" value="DNA/RNA polymerases"/>
    <property type="match status" value="1"/>
</dbReference>
<evidence type="ECO:0000313" key="3">
    <source>
        <dbReference type="Proteomes" id="UP000596742"/>
    </source>
</evidence>
<dbReference type="Proteomes" id="UP000596742">
    <property type="component" value="Unassembled WGS sequence"/>
</dbReference>
<dbReference type="Pfam" id="PF00078">
    <property type="entry name" value="RVT_1"/>
    <property type="match status" value="1"/>
</dbReference>
<comment type="caution">
    <text evidence="2">The sequence shown here is derived from an EMBL/GenBank/DDBJ whole genome shotgun (WGS) entry which is preliminary data.</text>
</comment>
<dbReference type="InterPro" id="IPR036691">
    <property type="entry name" value="Endo/exonu/phosph_ase_sf"/>
</dbReference>
<dbReference type="SUPFAM" id="SSF56219">
    <property type="entry name" value="DNase I-like"/>
    <property type="match status" value="1"/>
</dbReference>
<dbReference type="CDD" id="cd01650">
    <property type="entry name" value="RT_nLTR_like"/>
    <property type="match status" value="1"/>
</dbReference>
<sequence>MDDHTRCYDTNDPLDSFKLPKGRGGVSVLWPSQWSSRIKKLKDGNERIIAILITATKDICLINAYMPTHNSDSLSEYTECLDIIFDIIQKYENTHRIVLAGDLNGTLQTSRTNKHDKMLRNFTKNMNLTTGVELINTHTFFHHAGNSSSQIDYILVQDENLVMDYKIEERSCANTSAHTIVKMEIASQMTNIRKSNQQNKKAKYKMQWEQIDKKGYNSIIQNSITSIETEKDVNIQLDMLVEAMTKAGKKTIPTKLLQTKGPKWKASPEVLIILNACREIYKKWQSVGKTKDHVLAIELKKEKKKLRSKLRAEQAVDRQKLYQQIIDNPNTQLFYRLINRGRNNNRTTTNCLKINGEYMFLPEEQRKGFAQYYEDLSIPKEEQYDCNYLNLCKVRQSCIQEALQECTDIPELFSESEIEKAIDCLNTKKSPDEYGLTAEHLKNAKETITPALKSIFNNILLYRKVPTSFKSGILTPVLKKDKDSTELGNYRGITVTPVTGKTFEYSFLTKLNLESKTDLQFGFTKGLSPIMASLIISEARYEEKKGSENFFINILDVKSAFDVVQHYILMDKMIDQDIHPVYWKILTELYNDLTSKVKWLDGISTPFNIKQGVRQGGILSTHLYKVFVQDLLVELEENALGYHLGNIYAGTPTCADDIAFISNNENELQIMLNVLSRYANEHHYTIHPMKTQIIDCSKTKSNFKWNLGGNEINIAESGVHLGIIRAEKNECQVNIQERIQIARRTKYALMGSGVHGTNGLDPPTSYSIYKTYVVPRLIYGLEVLPMTKANIEQLEKFHRKNLRHIQSLPERTSNAAVLLLIGALPIEAEIHKRCLSLLLSLLNCGNDKIHQILTRQVTTNFDNNKSFFTRIRKILEMYGLPSITQLQNNIPKKEHWKNSIKTKVDKFWNEKILADAENKSSLAFLNTSNLEPNKPHHVWNIKTIPRFELRKAIIKARVMTGTYILQVDKHKFTHYNVEATCQLCYSGNEDVTHFLTTCPILSTTREKYFSEIRETITHEITAENWNNVFKNKAAISQLIVDCTKYKEVLNNSNKLLNVIENKTRNLIFQLHMDRLKILEKKNE</sequence>
<feature type="domain" description="Reverse transcriptase" evidence="1">
    <location>
        <begin position="458"/>
        <end position="721"/>
    </location>
</feature>
<dbReference type="EMBL" id="UYJE01009989">
    <property type="protein sequence ID" value="VDI78572.1"/>
    <property type="molecule type" value="Genomic_DNA"/>
</dbReference>
<accession>A0A8B6HFR1</accession>
<gene>
    <name evidence="2" type="ORF">MGAL_10B081522</name>
</gene>